<gene>
    <name evidence="1" type="ORF">MNBD_NITROSPIRAE03-737</name>
</gene>
<feature type="non-terminal residue" evidence="1">
    <location>
        <position position="1"/>
    </location>
</feature>
<reference evidence="1" key="1">
    <citation type="submission" date="2018-06" db="EMBL/GenBank/DDBJ databases">
        <authorList>
            <person name="Zhirakovskaya E."/>
        </authorList>
    </citation>
    <scope>NUCLEOTIDE SEQUENCE</scope>
</reference>
<organism evidence="1">
    <name type="scientific">hydrothermal vent metagenome</name>
    <dbReference type="NCBI Taxonomy" id="652676"/>
    <lineage>
        <taxon>unclassified sequences</taxon>
        <taxon>metagenomes</taxon>
        <taxon>ecological metagenomes</taxon>
    </lineage>
</organism>
<dbReference type="EMBL" id="UOGI01000304">
    <property type="protein sequence ID" value="VAX34365.1"/>
    <property type="molecule type" value="Genomic_DNA"/>
</dbReference>
<dbReference type="AlphaFoldDB" id="A0A3B1DRF6"/>
<sequence>RTLSDVGSLRSRVFSGYLHLLNVRKKIPSFNPAGTREVLNIDKRLLIIVRQYRDKAVRVVINVTKDIIFLSEYAGDFDLICCKVFDGTVSPYGVFFLITNTKGS</sequence>
<protein>
    <submittedName>
        <fullName evidence="1">Uncharacterized protein</fullName>
    </submittedName>
</protein>
<proteinExistence type="predicted"/>
<accession>A0A3B1DRF6</accession>
<evidence type="ECO:0000313" key="1">
    <source>
        <dbReference type="EMBL" id="VAX34365.1"/>
    </source>
</evidence>
<name>A0A3B1DRF6_9ZZZZ</name>